<feature type="compositionally biased region" description="Low complexity" evidence="12">
    <location>
        <begin position="281"/>
        <end position="297"/>
    </location>
</feature>
<keyword evidence="11" id="KW-0325">Glycoprotein</keyword>
<dbReference type="Proteomes" id="UP000325577">
    <property type="component" value="Linkage Group LG13"/>
</dbReference>
<dbReference type="InterPro" id="IPR013210">
    <property type="entry name" value="LRR_N_plant-typ"/>
</dbReference>
<dbReference type="Gene3D" id="3.30.200.20">
    <property type="entry name" value="Phosphorylase Kinase, domain 1"/>
    <property type="match status" value="1"/>
</dbReference>
<proteinExistence type="inferred from homology"/>
<dbReference type="Gene3D" id="3.80.10.10">
    <property type="entry name" value="Ribonuclease Inhibitor"/>
    <property type="match status" value="2"/>
</dbReference>
<comment type="similarity">
    <text evidence="2">Belongs to the RLP family.</text>
</comment>
<comment type="subcellular location">
    <subcellularLocation>
        <location evidence="1">Membrane</location>
        <topology evidence="1">Single-pass membrane protein</topology>
    </subcellularLocation>
</comment>
<evidence type="ECO:0000256" key="13">
    <source>
        <dbReference type="SAM" id="SignalP"/>
    </source>
</evidence>
<evidence type="ECO:0000256" key="7">
    <source>
        <dbReference type="ARBA" id="ARBA00022737"/>
    </source>
</evidence>
<keyword evidence="9" id="KW-0472">Membrane</keyword>
<dbReference type="AlphaFoldDB" id="A0A5J5BC35"/>
<evidence type="ECO:0000256" key="9">
    <source>
        <dbReference type="ARBA" id="ARBA00023136"/>
    </source>
</evidence>
<organism evidence="15 16">
    <name type="scientific">Nyssa sinensis</name>
    <dbReference type="NCBI Taxonomy" id="561372"/>
    <lineage>
        <taxon>Eukaryota</taxon>
        <taxon>Viridiplantae</taxon>
        <taxon>Streptophyta</taxon>
        <taxon>Embryophyta</taxon>
        <taxon>Tracheophyta</taxon>
        <taxon>Spermatophyta</taxon>
        <taxon>Magnoliopsida</taxon>
        <taxon>eudicotyledons</taxon>
        <taxon>Gunneridae</taxon>
        <taxon>Pentapetalae</taxon>
        <taxon>asterids</taxon>
        <taxon>Cornales</taxon>
        <taxon>Nyssaceae</taxon>
        <taxon>Nyssa</taxon>
    </lineage>
</organism>
<dbReference type="FunFam" id="1.10.510.10:FF:000480">
    <property type="entry name" value="Pollen receptor-like kinase 1"/>
    <property type="match status" value="1"/>
</dbReference>
<keyword evidence="7" id="KW-0677">Repeat</keyword>
<evidence type="ECO:0000256" key="1">
    <source>
        <dbReference type="ARBA" id="ARBA00004167"/>
    </source>
</evidence>
<dbReference type="EMBL" id="CM018036">
    <property type="protein sequence ID" value="KAA8540228.1"/>
    <property type="molecule type" value="Genomic_DNA"/>
</dbReference>
<evidence type="ECO:0000313" key="15">
    <source>
        <dbReference type="EMBL" id="KAA8540228.1"/>
    </source>
</evidence>
<evidence type="ECO:0000256" key="12">
    <source>
        <dbReference type="SAM" id="MobiDB-lite"/>
    </source>
</evidence>
<dbReference type="GO" id="GO:0004672">
    <property type="term" value="F:protein kinase activity"/>
    <property type="evidence" value="ECO:0007669"/>
    <property type="project" value="InterPro"/>
</dbReference>
<keyword evidence="6 13" id="KW-0732">Signal</keyword>
<dbReference type="SUPFAM" id="SSF52058">
    <property type="entry name" value="L domain-like"/>
    <property type="match status" value="1"/>
</dbReference>
<keyword evidence="16" id="KW-1185">Reference proteome</keyword>
<evidence type="ECO:0000256" key="5">
    <source>
        <dbReference type="ARBA" id="ARBA00022692"/>
    </source>
</evidence>
<protein>
    <recommendedName>
        <fullName evidence="14">Protein kinase domain-containing protein</fullName>
    </recommendedName>
</protein>
<keyword evidence="10" id="KW-0675">Receptor</keyword>
<dbReference type="Gene3D" id="1.10.510.10">
    <property type="entry name" value="Transferase(Phosphotransferase) domain 1"/>
    <property type="match status" value="1"/>
</dbReference>
<dbReference type="PROSITE" id="PS50011">
    <property type="entry name" value="PROTEIN_KINASE_DOM"/>
    <property type="match status" value="1"/>
</dbReference>
<keyword evidence="8" id="KW-1133">Transmembrane helix</keyword>
<dbReference type="InterPro" id="IPR011009">
    <property type="entry name" value="Kinase-like_dom_sf"/>
</dbReference>
<evidence type="ECO:0000259" key="14">
    <source>
        <dbReference type="PROSITE" id="PS50011"/>
    </source>
</evidence>
<sequence>MASVHVLRHSFLLCILSIIPLVISSVSDSEALLELKKSFTNTKSLNSWEPDSEPCAKGNEWAGLICYNGIIIGLRLGQMGLSGKINVEALLRIPGIRSLSFVNNSFSGSIPEFNRMGALKAIYLSGNQFSGEIPASYFTKMDSLKKVWLSGNNFTGEIPSSLSQLTHLIELHLENNQFSGAIPSLEQSTLTSFDVSNNDLKGEIPPSLSRFGVSSFGGNSGLCGAKLGRTCDESNSNMENEYDNANANKIAAGLMTAAVENLDEPLEVRVSSASKKDMDSSLKGTGSSVKGTGSSRKGSNHGKAAGDLVVVNEEKGIFGLADLMKAAAEVLGNGTLGSSYKAMMSNGASVVVKRVKEMNKIGKNGFDAEIRRLGKLQQRNILTPLAYHYRKDEKLLVSEYVPKGSLLYLLHGDRGPSHADLNWPARLKIVQGIARGLGYLHTELASFDLPHGNLKSSNVLIGSEHEPLLVDYGFNALVNANQAAQTLFAYRSPEAIQYGQVSPKCDVYCLGIIILEILTGKFPSQYLNNTKGGTDVVQWVKSAISEGRESELFDPEIASSRNCWGEMERLLHIGADCTESNPEQRLDIKEAIRRIEEIQIQGGQFQVLPSLRDGYAESPALPSHVASLREGYGEQSGRRYENSGERSGRQFSGNFAFDIS</sequence>
<dbReference type="InterPro" id="IPR046959">
    <property type="entry name" value="PRK1-6/SRF4-like"/>
</dbReference>
<evidence type="ECO:0000256" key="2">
    <source>
        <dbReference type="ARBA" id="ARBA00009592"/>
    </source>
</evidence>
<evidence type="ECO:0000256" key="10">
    <source>
        <dbReference type="ARBA" id="ARBA00023170"/>
    </source>
</evidence>
<keyword evidence="3" id="KW-0597">Phosphoprotein</keyword>
<dbReference type="Pfam" id="PF00560">
    <property type="entry name" value="LRR_1"/>
    <property type="match status" value="2"/>
</dbReference>
<reference evidence="15 16" key="1">
    <citation type="submission" date="2019-09" db="EMBL/GenBank/DDBJ databases">
        <title>A chromosome-level genome assembly of the Chinese tupelo Nyssa sinensis.</title>
        <authorList>
            <person name="Yang X."/>
            <person name="Kang M."/>
            <person name="Yang Y."/>
            <person name="Xiong H."/>
            <person name="Wang M."/>
            <person name="Zhang Z."/>
            <person name="Wang Z."/>
            <person name="Wu H."/>
            <person name="Ma T."/>
            <person name="Liu J."/>
            <person name="Xi Z."/>
        </authorList>
    </citation>
    <scope>NUCLEOTIDE SEQUENCE [LARGE SCALE GENOMIC DNA]</scope>
    <source>
        <strain evidence="15">J267</strain>
        <tissue evidence="15">Leaf</tissue>
    </source>
</reference>
<dbReference type="InterPro" id="IPR032675">
    <property type="entry name" value="LRR_dom_sf"/>
</dbReference>
<dbReference type="GO" id="GO:0016020">
    <property type="term" value="C:membrane"/>
    <property type="evidence" value="ECO:0007669"/>
    <property type="project" value="UniProtKB-SubCell"/>
</dbReference>
<evidence type="ECO:0000256" key="4">
    <source>
        <dbReference type="ARBA" id="ARBA00022614"/>
    </source>
</evidence>
<dbReference type="GO" id="GO:0005524">
    <property type="term" value="F:ATP binding"/>
    <property type="evidence" value="ECO:0007669"/>
    <property type="project" value="InterPro"/>
</dbReference>
<evidence type="ECO:0000256" key="6">
    <source>
        <dbReference type="ARBA" id="ARBA00022729"/>
    </source>
</evidence>
<name>A0A5J5BC35_9ASTE</name>
<evidence type="ECO:0000313" key="16">
    <source>
        <dbReference type="Proteomes" id="UP000325577"/>
    </source>
</evidence>
<dbReference type="InterPro" id="IPR001611">
    <property type="entry name" value="Leu-rich_rpt"/>
</dbReference>
<evidence type="ECO:0000256" key="8">
    <source>
        <dbReference type="ARBA" id="ARBA00022989"/>
    </source>
</evidence>
<accession>A0A5J5BC35</accession>
<dbReference type="Pfam" id="PF08263">
    <property type="entry name" value="LRRNT_2"/>
    <property type="match status" value="1"/>
</dbReference>
<feature type="region of interest" description="Disordered" evidence="12">
    <location>
        <begin position="269"/>
        <end position="303"/>
    </location>
</feature>
<evidence type="ECO:0000256" key="11">
    <source>
        <dbReference type="ARBA" id="ARBA00023180"/>
    </source>
</evidence>
<dbReference type="InterPro" id="IPR000719">
    <property type="entry name" value="Prot_kinase_dom"/>
</dbReference>
<dbReference type="FunFam" id="3.80.10.10:FF:000111">
    <property type="entry name" value="LRR receptor-like serine/threonine-protein kinase ERECTA"/>
    <property type="match status" value="1"/>
</dbReference>
<keyword evidence="5" id="KW-0812">Transmembrane</keyword>
<feature type="domain" description="Protein kinase" evidence="14">
    <location>
        <begin position="325"/>
        <end position="598"/>
    </location>
</feature>
<evidence type="ECO:0000256" key="3">
    <source>
        <dbReference type="ARBA" id="ARBA00022553"/>
    </source>
</evidence>
<dbReference type="PANTHER" id="PTHR48007">
    <property type="entry name" value="LEUCINE-RICH REPEAT RECEPTOR-LIKE PROTEIN KINASE PXC1"/>
    <property type="match status" value="1"/>
</dbReference>
<dbReference type="OrthoDB" id="418615at2759"/>
<gene>
    <name evidence="15" type="ORF">F0562_024209</name>
</gene>
<dbReference type="PANTHER" id="PTHR48007:SF38">
    <property type="entry name" value="LEUCINE-RICH REPEAT PROTEIN KINASE FAMILY PROTEIN"/>
    <property type="match status" value="1"/>
</dbReference>
<dbReference type="SUPFAM" id="SSF56112">
    <property type="entry name" value="Protein kinase-like (PK-like)"/>
    <property type="match status" value="1"/>
</dbReference>
<feature type="chain" id="PRO_5023926227" description="Protein kinase domain-containing protein" evidence="13">
    <location>
        <begin position="25"/>
        <end position="660"/>
    </location>
</feature>
<keyword evidence="4" id="KW-0433">Leucine-rich repeat</keyword>
<dbReference type="Pfam" id="PF00069">
    <property type="entry name" value="Pkinase"/>
    <property type="match status" value="1"/>
</dbReference>
<feature type="signal peptide" evidence="13">
    <location>
        <begin position="1"/>
        <end position="24"/>
    </location>
</feature>